<evidence type="ECO:0000313" key="1">
    <source>
        <dbReference type="EMBL" id="QNE89278.1"/>
    </source>
</evidence>
<dbReference type="AlphaFoldDB" id="A0A7G7CNW2"/>
<dbReference type="KEGG" id="cik:H0194_09545"/>
<organism evidence="1 2">
    <name type="scientific">Corynebacterium incognita</name>
    <dbReference type="NCBI Taxonomy" id="2754725"/>
    <lineage>
        <taxon>Bacteria</taxon>
        <taxon>Bacillati</taxon>
        <taxon>Actinomycetota</taxon>
        <taxon>Actinomycetes</taxon>
        <taxon>Mycobacteriales</taxon>
        <taxon>Corynebacteriaceae</taxon>
        <taxon>Corynebacterium</taxon>
    </lineage>
</organism>
<sequence>MQLRGYADRVDFISRSGAAGSVCFGDTRRQVEDFFGRAHRVDGDSVLYFHDALEVRVPEDGGVESITMRTDVMKEKVSLHWGKDPITGASVEQLDAFRAAGLDIVTTTEAAETTENGERQVVKAVTFSAVTA</sequence>
<dbReference type="RefSeq" id="WP_185175655.1">
    <property type="nucleotide sequence ID" value="NZ_CP059404.1"/>
</dbReference>
<protein>
    <submittedName>
        <fullName evidence="1">Uncharacterized protein</fullName>
    </submittedName>
</protein>
<proteinExistence type="predicted"/>
<gene>
    <name evidence="1" type="ORF">H0194_09545</name>
</gene>
<accession>A0A7G7CNW2</accession>
<reference evidence="1 2" key="1">
    <citation type="submission" date="2020-07" db="EMBL/GenBank/DDBJ databases">
        <title>Complete genome and description of Corynebacterium incognita strain Marseille-Q3630 sp. nov.</title>
        <authorList>
            <person name="Boxberger M."/>
        </authorList>
    </citation>
    <scope>NUCLEOTIDE SEQUENCE [LARGE SCALE GENOMIC DNA]</scope>
    <source>
        <strain evidence="1 2">Marseille-Q3630</strain>
    </source>
</reference>
<evidence type="ECO:0000313" key="2">
    <source>
        <dbReference type="Proteomes" id="UP000515743"/>
    </source>
</evidence>
<keyword evidence="2" id="KW-1185">Reference proteome</keyword>
<dbReference type="EMBL" id="CP059404">
    <property type="protein sequence ID" value="QNE89278.1"/>
    <property type="molecule type" value="Genomic_DNA"/>
</dbReference>
<name>A0A7G7CNW2_9CORY</name>
<dbReference type="Proteomes" id="UP000515743">
    <property type="component" value="Chromosome"/>
</dbReference>